<evidence type="ECO:0000256" key="1">
    <source>
        <dbReference type="ARBA" id="ARBA00001947"/>
    </source>
</evidence>
<evidence type="ECO:0000313" key="14">
    <source>
        <dbReference type="EMBL" id="MEK7952710.1"/>
    </source>
</evidence>
<evidence type="ECO:0000256" key="6">
    <source>
        <dbReference type="ARBA" id="ARBA00022723"/>
    </source>
</evidence>
<gene>
    <name evidence="14" type="ORF">WKV53_19505</name>
</gene>
<reference evidence="14 15" key="1">
    <citation type="submission" date="2024-04" db="EMBL/GenBank/DDBJ databases">
        <title>Luteolibacter sp. isolated from soil.</title>
        <authorList>
            <person name="An J."/>
        </authorList>
    </citation>
    <scope>NUCLEOTIDE SEQUENCE [LARGE SCALE GENOMIC DNA]</scope>
    <source>
        <strain evidence="14 15">Y139</strain>
    </source>
</reference>
<evidence type="ECO:0000256" key="4">
    <source>
        <dbReference type="ARBA" id="ARBA00022670"/>
    </source>
</evidence>
<feature type="transmembrane region" description="Helical" evidence="12">
    <location>
        <begin position="35"/>
        <end position="53"/>
    </location>
</feature>
<dbReference type="PANTHER" id="PTHR39188:SF3">
    <property type="entry name" value="STAGE IV SPORULATION PROTEIN FB"/>
    <property type="match status" value="1"/>
</dbReference>
<comment type="similarity">
    <text evidence="3">Belongs to the peptidase M50B family.</text>
</comment>
<dbReference type="RefSeq" id="WP_341406466.1">
    <property type="nucleotide sequence ID" value="NZ_JBBUKT010000008.1"/>
</dbReference>
<dbReference type="Proteomes" id="UP001371305">
    <property type="component" value="Unassembled WGS sequence"/>
</dbReference>
<protein>
    <submittedName>
        <fullName evidence="14">Site-2 protease family protein</fullName>
    </submittedName>
</protein>
<keyword evidence="5 12" id="KW-0812">Transmembrane</keyword>
<evidence type="ECO:0000256" key="7">
    <source>
        <dbReference type="ARBA" id="ARBA00022801"/>
    </source>
</evidence>
<evidence type="ECO:0000256" key="2">
    <source>
        <dbReference type="ARBA" id="ARBA00004141"/>
    </source>
</evidence>
<evidence type="ECO:0000256" key="11">
    <source>
        <dbReference type="ARBA" id="ARBA00023136"/>
    </source>
</evidence>
<feature type="transmembrane region" description="Helical" evidence="12">
    <location>
        <begin position="153"/>
        <end position="173"/>
    </location>
</feature>
<keyword evidence="11 12" id="KW-0472">Membrane</keyword>
<dbReference type="GO" id="GO:0008233">
    <property type="term" value="F:peptidase activity"/>
    <property type="evidence" value="ECO:0007669"/>
    <property type="project" value="UniProtKB-KW"/>
</dbReference>
<evidence type="ECO:0000256" key="12">
    <source>
        <dbReference type="SAM" id="Phobius"/>
    </source>
</evidence>
<feature type="domain" description="Peptidase M50" evidence="13">
    <location>
        <begin position="42"/>
        <end position="200"/>
    </location>
</feature>
<keyword evidence="6" id="KW-0479">Metal-binding</keyword>
<dbReference type="GO" id="GO:0006508">
    <property type="term" value="P:proteolysis"/>
    <property type="evidence" value="ECO:0007669"/>
    <property type="project" value="UniProtKB-KW"/>
</dbReference>
<proteinExistence type="inferred from homology"/>
<feature type="transmembrane region" description="Helical" evidence="12">
    <location>
        <begin position="93"/>
        <end position="117"/>
    </location>
</feature>
<keyword evidence="7" id="KW-0378">Hydrolase</keyword>
<dbReference type="PANTHER" id="PTHR39188">
    <property type="entry name" value="MEMBRANE-ASSOCIATED ZINC METALLOPROTEASE M50B"/>
    <property type="match status" value="1"/>
</dbReference>
<comment type="cofactor">
    <cofactor evidence="1">
        <name>Zn(2+)</name>
        <dbReference type="ChEBI" id="CHEBI:29105"/>
    </cofactor>
</comment>
<organism evidence="14 15">
    <name type="scientific">Luteolibacter soli</name>
    <dbReference type="NCBI Taxonomy" id="3135280"/>
    <lineage>
        <taxon>Bacteria</taxon>
        <taxon>Pseudomonadati</taxon>
        <taxon>Verrucomicrobiota</taxon>
        <taxon>Verrucomicrobiia</taxon>
        <taxon>Verrucomicrobiales</taxon>
        <taxon>Verrucomicrobiaceae</taxon>
        <taxon>Luteolibacter</taxon>
    </lineage>
</organism>
<keyword evidence="15" id="KW-1185">Reference proteome</keyword>
<accession>A0ABU9B1H0</accession>
<evidence type="ECO:0000256" key="10">
    <source>
        <dbReference type="ARBA" id="ARBA00023049"/>
    </source>
</evidence>
<dbReference type="InterPro" id="IPR008915">
    <property type="entry name" value="Peptidase_M50"/>
</dbReference>
<comment type="caution">
    <text evidence="14">The sequence shown here is derived from an EMBL/GenBank/DDBJ whole genome shotgun (WGS) entry which is preliminary data.</text>
</comment>
<evidence type="ECO:0000259" key="13">
    <source>
        <dbReference type="Pfam" id="PF02163"/>
    </source>
</evidence>
<evidence type="ECO:0000256" key="9">
    <source>
        <dbReference type="ARBA" id="ARBA00022989"/>
    </source>
</evidence>
<dbReference type="Pfam" id="PF02163">
    <property type="entry name" value="Peptidase_M50"/>
    <property type="match status" value="1"/>
</dbReference>
<evidence type="ECO:0000256" key="5">
    <source>
        <dbReference type="ARBA" id="ARBA00022692"/>
    </source>
</evidence>
<keyword evidence="9 12" id="KW-1133">Transmembrane helix</keyword>
<name>A0ABU9B1H0_9BACT</name>
<sequence length="239" mass="26468">MVRFTLFGVPVEIQPWFWLATAYFSGGLFSATPEAMQYVLIFVLAATISILVHEFGHALTGRRLGGGYATIQLWALGGLATNHGGRFTRSGRFWMIAAGPGAGFLLGGLIFVILVSMFGVHDAATFAGFSLFGITDSAVSSETMEFIQNRPPLMSLLNSMLWINFWWGILNLLPILPLDGGQIAQLFVTPQKRAFQISVATAVAAAILGFVWRDSTYTIFFFGYLAWKNYQAMKEYHWQ</sequence>
<keyword evidence="4 14" id="KW-0645">Protease</keyword>
<evidence type="ECO:0000256" key="8">
    <source>
        <dbReference type="ARBA" id="ARBA00022833"/>
    </source>
</evidence>
<dbReference type="EMBL" id="JBBUKT010000008">
    <property type="protein sequence ID" value="MEK7952710.1"/>
    <property type="molecule type" value="Genomic_DNA"/>
</dbReference>
<keyword evidence="8" id="KW-0862">Zinc</keyword>
<evidence type="ECO:0000313" key="15">
    <source>
        <dbReference type="Proteomes" id="UP001371305"/>
    </source>
</evidence>
<comment type="subcellular location">
    <subcellularLocation>
        <location evidence="2">Membrane</location>
        <topology evidence="2">Multi-pass membrane protein</topology>
    </subcellularLocation>
</comment>
<evidence type="ECO:0000256" key="3">
    <source>
        <dbReference type="ARBA" id="ARBA00007931"/>
    </source>
</evidence>
<keyword evidence="10" id="KW-0482">Metalloprotease</keyword>
<feature type="transmembrane region" description="Helical" evidence="12">
    <location>
        <begin position="193"/>
        <end position="212"/>
    </location>
</feature>